<dbReference type="EMBL" id="JAYDYQ010002688">
    <property type="protein sequence ID" value="KAK4476987.1"/>
    <property type="molecule type" value="Genomic_DNA"/>
</dbReference>
<name>A0ABR0CJG7_9LAMI</name>
<evidence type="ECO:0000313" key="3">
    <source>
        <dbReference type="Proteomes" id="UP001291926"/>
    </source>
</evidence>
<evidence type="ECO:0000313" key="2">
    <source>
        <dbReference type="EMBL" id="KAK4476987.1"/>
    </source>
</evidence>
<dbReference type="PRINTS" id="PR00724">
    <property type="entry name" value="CRBOXYPTASEC"/>
</dbReference>
<dbReference type="Pfam" id="PF00450">
    <property type="entry name" value="Peptidase_S10"/>
    <property type="match status" value="1"/>
</dbReference>
<dbReference type="SUPFAM" id="SSF53474">
    <property type="entry name" value="alpha/beta-Hydrolases"/>
    <property type="match status" value="1"/>
</dbReference>
<accession>A0ABR0CJG7</accession>
<comment type="similarity">
    <text evidence="1">Belongs to the peptidase S10 family.</text>
</comment>
<proteinExistence type="inferred from homology"/>
<organism evidence="2 3">
    <name type="scientific">Penstemon davidsonii</name>
    <dbReference type="NCBI Taxonomy" id="160366"/>
    <lineage>
        <taxon>Eukaryota</taxon>
        <taxon>Viridiplantae</taxon>
        <taxon>Streptophyta</taxon>
        <taxon>Embryophyta</taxon>
        <taxon>Tracheophyta</taxon>
        <taxon>Spermatophyta</taxon>
        <taxon>Magnoliopsida</taxon>
        <taxon>eudicotyledons</taxon>
        <taxon>Gunneridae</taxon>
        <taxon>Pentapetalae</taxon>
        <taxon>asterids</taxon>
        <taxon>lamiids</taxon>
        <taxon>Lamiales</taxon>
        <taxon>Plantaginaceae</taxon>
        <taxon>Cheloneae</taxon>
        <taxon>Penstemon</taxon>
    </lineage>
</organism>
<gene>
    <name evidence="2" type="ORF">RD792_016188</name>
</gene>
<dbReference type="PANTHER" id="PTHR11802:SF29">
    <property type="entry name" value="SERINE CARBOXYPEPTIDASE-LIKE 19"/>
    <property type="match status" value="1"/>
</dbReference>
<dbReference type="Gene3D" id="3.40.50.1820">
    <property type="entry name" value="alpha/beta hydrolase"/>
    <property type="match status" value="2"/>
</dbReference>
<protein>
    <submittedName>
        <fullName evidence="2">Uncharacterized protein</fullName>
    </submittedName>
</protein>
<comment type="caution">
    <text evidence="2">The sequence shown here is derived from an EMBL/GenBank/DDBJ whole genome shotgun (WGS) entry which is preliminary data.</text>
</comment>
<sequence length="427" mass="47787">MAFGFKIKFSFISLHSIFLLLLLFFYIATAAAAALYSQSIIKTLPGFNGDLPFKLETGYIGVGKDDEVQLFYYFIESERDPQNDPLVLSLIGGPGCSSLSTIVDEFGPIAFDPTTFGSSLPSLVLNPYSWTKMANIIFLDWPAFSGFSYATNPDAYYTSDSSSPKDIYTFLRKGYFIGNPVTDAHLVENERVQYAYNMALISDQHLKLAESSCGKEYVNVDVNNVQCQHALQLIDKCLEDIVTAFILGPACPKTDSVQSILEDNSNGIILPSAKTKVVCQDQLYLLSETWANNPVVRKALGVREGTIGKWIRCSKAKTYDADITSSAKYHRFLIEKGYRGLVYSGDHDLKAPYTSTMKWIRSLNLTLDEIWRPWKLDYQVAGYTERYEQDGAYLTFATVKGSGHTVATYTPEEAFAMISRWLSDKPL</sequence>
<dbReference type="Proteomes" id="UP001291926">
    <property type="component" value="Unassembled WGS sequence"/>
</dbReference>
<keyword evidence="3" id="KW-1185">Reference proteome</keyword>
<dbReference type="PANTHER" id="PTHR11802">
    <property type="entry name" value="SERINE PROTEASE FAMILY S10 SERINE CARBOXYPEPTIDASE"/>
    <property type="match status" value="1"/>
</dbReference>
<evidence type="ECO:0000256" key="1">
    <source>
        <dbReference type="ARBA" id="ARBA00009431"/>
    </source>
</evidence>
<reference evidence="2 3" key="1">
    <citation type="journal article" date="2023" name="bioRxiv">
        <title>Genome report: Whole genome sequence and annotation of Penstemon davidsonii.</title>
        <authorList>
            <person name="Ostevik K.L."/>
            <person name="Alabady M."/>
            <person name="Zhang M."/>
            <person name="Rausher M.D."/>
        </authorList>
    </citation>
    <scope>NUCLEOTIDE SEQUENCE [LARGE SCALE GENOMIC DNA]</scope>
    <source>
        <strain evidence="2">DNT005</strain>
        <tissue evidence="2">Whole leaf</tissue>
    </source>
</reference>
<dbReference type="InterPro" id="IPR029058">
    <property type="entry name" value="AB_hydrolase_fold"/>
</dbReference>
<dbReference type="InterPro" id="IPR001563">
    <property type="entry name" value="Peptidase_S10"/>
</dbReference>